<accession>A0A314ZHV7</accession>
<proteinExistence type="inferred from homology"/>
<comment type="caution">
    <text evidence="5">The sequence shown here is derived from an EMBL/GenBank/DDBJ whole genome shotgun (WGS) entry which is preliminary data.</text>
</comment>
<dbReference type="InterPro" id="IPR017969">
    <property type="entry name" value="Heavy-metal-associated_CS"/>
</dbReference>
<sequence>MSNAKYTTVAVRENYDDLGHPNNTALALTDNNGDLMSNPKKGSTISSMENHRLHHDTPITYHVVKVNQSDSNVRNRIKRKLEEIDGAHSVSAKLYERGGYRCGAKITVCGDHVDPVTIIQTILRDAEILSYKIEKNPCDEAFNNHIQNEKPAAEDLKILYSKIPYAVEVVNLCCSERLDRIKRELHKTDGINCVTVDYYQRRIKVSGDHVDPPPLVETIEKYAQIKPHRNFKDKPVAAAAQGFKNKKNFQFEVPSYWITYHSETIQKNLLQEISGLKSITMNKYKRTIAVCGDIVDPAIVIKACTISRVCKARRAELVSYDRKNSNPAANHLAQGRMIKNNDHFIQNDTKLSLNYNKDAIVPASMENRSTTEVALPLMENNRRFSPVTCVLKVHCPGCLDEVRETLDKIKGVDVVVSFLKYGSVWEVKFLGDIDPLTITNTILTKYKRTVTLSAYEDSHRPQKKPAGGNLLNYSNVYGNEIELKCKRKNNALAN</sequence>
<dbReference type="EMBL" id="PJQY01000170">
    <property type="protein sequence ID" value="PQQ16828.1"/>
    <property type="molecule type" value="Genomic_DNA"/>
</dbReference>
<keyword evidence="1" id="KW-0488">Methylation</keyword>
<name>A0A314ZHV7_PRUYE</name>
<dbReference type="Proteomes" id="UP000250321">
    <property type="component" value="Unassembled WGS sequence"/>
</dbReference>
<comment type="similarity">
    <text evidence="4">Belongs to the HIPP family.</text>
</comment>
<dbReference type="SUPFAM" id="SSF55008">
    <property type="entry name" value="HMA, heavy metal-associated domain"/>
    <property type="match status" value="1"/>
</dbReference>
<evidence type="ECO:0000256" key="4">
    <source>
        <dbReference type="ARBA" id="ARBA00024045"/>
    </source>
</evidence>
<reference evidence="5 6" key="1">
    <citation type="submission" date="2018-02" db="EMBL/GenBank/DDBJ databases">
        <title>Draft genome of wild Prunus yedoensis var. nudiflora.</title>
        <authorList>
            <person name="Baek S."/>
            <person name="Kim J.-H."/>
            <person name="Choi K."/>
            <person name="Kim G.-B."/>
            <person name="Cho A."/>
            <person name="Jang H."/>
            <person name="Shin C.-H."/>
            <person name="Yu H.-J."/>
            <person name="Mun J.-H."/>
        </authorList>
    </citation>
    <scope>NUCLEOTIDE SEQUENCE [LARGE SCALE GENOMIC DNA]</scope>
    <source>
        <strain evidence="6">cv. Jeju island</strain>
        <tissue evidence="5">Leaf</tissue>
    </source>
</reference>
<dbReference type="GO" id="GO:0046872">
    <property type="term" value="F:metal ion binding"/>
    <property type="evidence" value="ECO:0007669"/>
    <property type="project" value="UniProtKB-KW"/>
</dbReference>
<evidence type="ECO:0000256" key="1">
    <source>
        <dbReference type="ARBA" id="ARBA00022481"/>
    </source>
</evidence>
<dbReference type="PANTHER" id="PTHR46195:SF2">
    <property type="entry name" value="HEAVY METAL-ASSOCIATED ISOPRENYLATED PLANT PROTEIN 7"/>
    <property type="match status" value="1"/>
</dbReference>
<keyword evidence="6" id="KW-1185">Reference proteome</keyword>
<dbReference type="AlphaFoldDB" id="A0A314ZHV7"/>
<dbReference type="PANTHER" id="PTHR46195">
    <property type="entry name" value="HEAVY METAL-ASSOCIATED ISOPRENYLATED PLANT PROTEIN 7"/>
    <property type="match status" value="1"/>
</dbReference>
<dbReference type="InterPro" id="IPR036163">
    <property type="entry name" value="HMA_dom_sf"/>
</dbReference>
<keyword evidence="2" id="KW-0479">Metal-binding</keyword>
<organism evidence="5 6">
    <name type="scientific">Prunus yedoensis var. nudiflora</name>
    <dbReference type="NCBI Taxonomy" id="2094558"/>
    <lineage>
        <taxon>Eukaryota</taxon>
        <taxon>Viridiplantae</taxon>
        <taxon>Streptophyta</taxon>
        <taxon>Embryophyta</taxon>
        <taxon>Tracheophyta</taxon>
        <taxon>Spermatophyta</taxon>
        <taxon>Magnoliopsida</taxon>
        <taxon>eudicotyledons</taxon>
        <taxon>Gunneridae</taxon>
        <taxon>Pentapetalae</taxon>
        <taxon>rosids</taxon>
        <taxon>fabids</taxon>
        <taxon>Rosales</taxon>
        <taxon>Rosaceae</taxon>
        <taxon>Amygdaloideae</taxon>
        <taxon>Amygdaleae</taxon>
        <taxon>Prunus</taxon>
    </lineage>
</organism>
<dbReference type="PROSITE" id="PS01047">
    <property type="entry name" value="HMA_1"/>
    <property type="match status" value="1"/>
</dbReference>
<protein>
    <submittedName>
        <fullName evidence="5">Uncharacterized protein</fullName>
    </submittedName>
</protein>
<gene>
    <name evidence="5" type="ORF">Pyn_08823</name>
</gene>
<dbReference type="CDD" id="cd00371">
    <property type="entry name" value="HMA"/>
    <property type="match status" value="1"/>
</dbReference>
<evidence type="ECO:0000313" key="6">
    <source>
        <dbReference type="Proteomes" id="UP000250321"/>
    </source>
</evidence>
<keyword evidence="3" id="KW-0449">Lipoprotein</keyword>
<keyword evidence="3" id="KW-0636">Prenylation</keyword>
<evidence type="ECO:0000256" key="3">
    <source>
        <dbReference type="ARBA" id="ARBA00023289"/>
    </source>
</evidence>
<dbReference type="InterPro" id="IPR006121">
    <property type="entry name" value="HMA_dom"/>
</dbReference>
<evidence type="ECO:0000313" key="5">
    <source>
        <dbReference type="EMBL" id="PQQ16828.1"/>
    </source>
</evidence>
<evidence type="ECO:0000256" key="2">
    <source>
        <dbReference type="ARBA" id="ARBA00022723"/>
    </source>
</evidence>
<dbReference type="InterPro" id="IPR044577">
    <property type="entry name" value="HIPP4/7/8/17/18/19"/>
</dbReference>
<dbReference type="OrthoDB" id="10294415at2759"/>